<dbReference type="Proteomes" id="UP000244906">
    <property type="component" value="Unassembled WGS sequence"/>
</dbReference>
<evidence type="ECO:0000313" key="13">
    <source>
        <dbReference type="EMBL" id="PVZ63557.1"/>
    </source>
</evidence>
<dbReference type="GO" id="GO:0050343">
    <property type="term" value="F:trans-2-enoyl-CoA reductase (NADH) activity"/>
    <property type="evidence" value="ECO:0007669"/>
    <property type="project" value="UniProtKB-EC"/>
</dbReference>
<keyword evidence="6 9" id="KW-0443">Lipid metabolism</keyword>
<keyword evidence="5 9" id="KW-0520">NAD</keyword>
<dbReference type="NCBIfam" id="NF043048">
    <property type="entry name" value="EnoyACPredFabV"/>
    <property type="match status" value="1"/>
</dbReference>
<evidence type="ECO:0000256" key="9">
    <source>
        <dbReference type="HAMAP-Rule" id="MF_01838"/>
    </source>
</evidence>
<feature type="active site" description="Proton donor" evidence="9">
    <location>
        <position position="239"/>
    </location>
</feature>
<evidence type="ECO:0000313" key="14">
    <source>
        <dbReference type="Proteomes" id="UP000244906"/>
    </source>
</evidence>
<evidence type="ECO:0000256" key="7">
    <source>
        <dbReference type="ARBA" id="ARBA00023160"/>
    </source>
</evidence>
<evidence type="ECO:0000259" key="12">
    <source>
        <dbReference type="Pfam" id="PF12242"/>
    </source>
</evidence>
<keyword evidence="7 9" id="KW-0275">Fatty acid biosynthesis</keyword>
<evidence type="ECO:0000256" key="2">
    <source>
        <dbReference type="ARBA" id="ARBA00022516"/>
    </source>
</evidence>
<feature type="domain" description="Trans-2-enoyl-CoA reductase-like NAD(P)H binding" evidence="12">
    <location>
        <begin position="2"/>
        <end position="80"/>
    </location>
</feature>
<evidence type="ECO:0000256" key="1">
    <source>
        <dbReference type="ARBA" id="ARBA00011245"/>
    </source>
</evidence>
<comment type="subunit">
    <text evidence="1 9">Monomer.</text>
</comment>
<dbReference type="InterPro" id="IPR050048">
    <property type="entry name" value="FabV-like_NADH_b"/>
</dbReference>
<dbReference type="InterPro" id="IPR024906">
    <property type="entry name" value="Eno_Rdtase_FAD-bd_dom"/>
</dbReference>
<feature type="binding site" evidence="9">
    <location>
        <begin position="75"/>
        <end position="76"/>
    </location>
    <ligand>
        <name>NAD(+)</name>
        <dbReference type="ChEBI" id="CHEBI:57540"/>
    </ligand>
</feature>
<comment type="function">
    <text evidence="9">Involved in the final reduction of the elongation cycle of fatty acid synthesis (FAS II). Catalyzes the reduction of a carbon-carbon double bond in an enoyl moiety that is covalently linked to an acyl carrier protein (ACP).</text>
</comment>
<proteinExistence type="inferred from homology"/>
<dbReference type="Pfam" id="PF07055">
    <property type="entry name" value="Eno-Rase_FAD_bd"/>
    <property type="match status" value="1"/>
</dbReference>
<evidence type="ECO:0000256" key="8">
    <source>
        <dbReference type="ARBA" id="ARBA00048302"/>
    </source>
</evidence>
<comment type="caution">
    <text evidence="13">The sequence shown here is derived from an EMBL/GenBank/DDBJ whole genome shotgun (WGS) entry which is preliminary data.</text>
</comment>
<feature type="binding site" evidence="9">
    <location>
        <begin position="48"/>
        <end position="53"/>
    </location>
    <ligand>
        <name>NAD(+)</name>
        <dbReference type="ChEBI" id="CHEBI:57540"/>
    </ligand>
</feature>
<evidence type="ECO:0000256" key="3">
    <source>
        <dbReference type="ARBA" id="ARBA00022832"/>
    </source>
</evidence>
<evidence type="ECO:0000256" key="4">
    <source>
        <dbReference type="ARBA" id="ARBA00023002"/>
    </source>
</evidence>
<keyword evidence="14" id="KW-1185">Reference proteome</keyword>
<feature type="domain" description="Enoyl reductase FAD binding" evidence="10">
    <location>
        <begin position="330"/>
        <end position="388"/>
    </location>
</feature>
<keyword evidence="3 9" id="KW-0276">Fatty acid metabolism</keyword>
<dbReference type="AlphaFoldDB" id="A0A2V1GRY0"/>
<feature type="site" description="Plays an important role in discriminating NADH against NADPH" evidence="9">
    <location>
        <position position="76"/>
    </location>
</feature>
<feature type="binding site" evidence="9">
    <location>
        <position position="248"/>
    </location>
    <ligand>
        <name>NAD(+)</name>
        <dbReference type="ChEBI" id="CHEBI:57540"/>
    </ligand>
</feature>
<feature type="binding site" evidence="9">
    <location>
        <begin position="114"/>
        <end position="115"/>
    </location>
    <ligand>
        <name>NAD(+)</name>
        <dbReference type="ChEBI" id="CHEBI:57540"/>
    </ligand>
</feature>
<evidence type="ECO:0000256" key="6">
    <source>
        <dbReference type="ARBA" id="ARBA00023098"/>
    </source>
</evidence>
<dbReference type="EMBL" id="QDDL01000015">
    <property type="protein sequence ID" value="PVZ63557.1"/>
    <property type="molecule type" value="Genomic_DNA"/>
</dbReference>
<comment type="catalytic activity">
    <reaction evidence="9">
        <text>a 2,3-saturated acyl-[ACP] + NAD(+) = a (2E)-enoyl-[ACP] + NADH + H(+)</text>
        <dbReference type="Rhea" id="RHEA:10240"/>
        <dbReference type="Rhea" id="RHEA-COMP:9925"/>
        <dbReference type="Rhea" id="RHEA-COMP:9926"/>
        <dbReference type="ChEBI" id="CHEBI:15378"/>
        <dbReference type="ChEBI" id="CHEBI:57540"/>
        <dbReference type="ChEBI" id="CHEBI:57945"/>
        <dbReference type="ChEBI" id="CHEBI:78784"/>
        <dbReference type="ChEBI" id="CHEBI:78785"/>
        <dbReference type="EC" id="1.3.1.9"/>
    </reaction>
</comment>
<dbReference type="GO" id="GO:0006633">
    <property type="term" value="P:fatty acid biosynthetic process"/>
    <property type="evidence" value="ECO:0007669"/>
    <property type="project" value="UniProtKB-UniRule"/>
</dbReference>
<accession>A0A2V1GRY0</accession>
<dbReference type="GO" id="GO:0051287">
    <property type="term" value="F:NAD binding"/>
    <property type="evidence" value="ECO:0007669"/>
    <property type="project" value="UniProtKB-UniRule"/>
</dbReference>
<evidence type="ECO:0000259" key="10">
    <source>
        <dbReference type="Pfam" id="PF07055"/>
    </source>
</evidence>
<dbReference type="Pfam" id="PF12242">
    <property type="entry name" value="Eno-Rase_NADH_b"/>
    <property type="match status" value="1"/>
</dbReference>
<dbReference type="OrthoDB" id="9802260at2"/>
<comment type="pathway">
    <text evidence="9">Lipid metabolism; fatty acid biosynthesis.</text>
</comment>
<gene>
    <name evidence="9" type="primary">fabV</name>
    <name evidence="13" type="ORF">DC094_20970</name>
</gene>
<dbReference type="InterPro" id="IPR010758">
    <property type="entry name" value="Trans-2-enoyl-CoA_reductase"/>
</dbReference>
<dbReference type="PANTHER" id="PTHR37480">
    <property type="entry name" value="ENOYL-[ACYL-CARRIER-PROTEIN] REDUCTASE [NADH]"/>
    <property type="match status" value="1"/>
</dbReference>
<dbReference type="Pfam" id="PF12241">
    <property type="entry name" value="Enoyl_reductase"/>
    <property type="match status" value="1"/>
</dbReference>
<dbReference type="NCBIfam" id="NF010177">
    <property type="entry name" value="PRK13656.1"/>
    <property type="match status" value="1"/>
</dbReference>
<dbReference type="PANTHER" id="PTHR37480:SF1">
    <property type="entry name" value="ENOYL-[ACYL-CARRIER-PROTEIN] REDUCTASE [NADH]"/>
    <property type="match status" value="1"/>
</dbReference>
<feature type="domain" description="Trans-2-enoyl-CoA reductase catalytic" evidence="11">
    <location>
        <begin position="86"/>
        <end position="321"/>
    </location>
</feature>
<evidence type="ECO:0000256" key="5">
    <source>
        <dbReference type="ARBA" id="ARBA00023027"/>
    </source>
</evidence>
<feature type="binding site" evidence="9">
    <location>
        <begin position="278"/>
        <end position="280"/>
    </location>
    <ligand>
        <name>NAD(+)</name>
        <dbReference type="ChEBI" id="CHEBI:57540"/>
    </ligand>
</feature>
<comment type="similarity">
    <text evidence="9">Belongs to the TER reductase family.</text>
</comment>
<dbReference type="UniPathway" id="UPA00094"/>
<dbReference type="EC" id="1.3.1.9" evidence="9"/>
<sequence>MIIQPIIKGAVAKTAHPYGCQQAVLEQIQQAQSSHWQTSQFKKVLVLGASSGFGLASRIALTFGGALADSIGVSFERGPNQDKQLTGTAGWYNNIYFRQYAEEKRLIAKNFIGDAFSDDIRQQVIDYIKSDFGGSVDLVVYSLASGIRPDPETGTVFRSAIKTIDKPYSGYVLNLESDSLEQTLLPVASQQEIQDTVKVMGGEDWQDWLTLLADAGVLAKGCQTIAYSYMGPKITHPIYHQGTLGKAKDHLHQTAEQMNQQLNQSINGQAKIAVCKALVTKASIYIPGFSPYMMALFKIMKQAGNHESCIEHMMRLFGNKIAQPLSKNCLIRMDDWELDLAIQNKVAQLLPLINSNNFKEIADYSAIKKDFMQLNGFEFNSIDYEEDIDLSSLKNMHL</sequence>
<dbReference type="InterPro" id="IPR024910">
    <property type="entry name" value="Enoyl-CoA_Rdtase_cat_dom"/>
</dbReference>
<feature type="binding site" evidence="9">
    <location>
        <begin position="143"/>
        <end position="144"/>
    </location>
    <ligand>
        <name>NAD(+)</name>
        <dbReference type="ChEBI" id="CHEBI:57540"/>
    </ligand>
</feature>
<organism evidence="13 14">
    <name type="scientific">Pelagibaculum spongiae</name>
    <dbReference type="NCBI Taxonomy" id="2080658"/>
    <lineage>
        <taxon>Bacteria</taxon>
        <taxon>Pseudomonadati</taxon>
        <taxon>Pseudomonadota</taxon>
        <taxon>Gammaproteobacteria</taxon>
        <taxon>Oceanospirillales</taxon>
        <taxon>Pelagibaculum</taxon>
    </lineage>
</organism>
<evidence type="ECO:0000259" key="11">
    <source>
        <dbReference type="Pfam" id="PF12241"/>
    </source>
</evidence>
<name>A0A2V1GRY0_9GAMM</name>
<dbReference type="HAMAP" id="MF_01838">
    <property type="entry name" value="FabV_reductase"/>
    <property type="match status" value="1"/>
</dbReference>
<comment type="catalytic activity">
    <reaction evidence="8">
        <text>a 2,3-saturated acyl-CoA + NAD(+) = a (2E)-enoyl-CoA + NADH + H(+)</text>
        <dbReference type="Rhea" id="RHEA:18177"/>
        <dbReference type="ChEBI" id="CHEBI:15378"/>
        <dbReference type="ChEBI" id="CHEBI:57540"/>
        <dbReference type="ChEBI" id="CHEBI:57945"/>
        <dbReference type="ChEBI" id="CHEBI:58856"/>
        <dbReference type="ChEBI" id="CHEBI:65111"/>
        <dbReference type="EC" id="1.3.1.44"/>
    </reaction>
</comment>
<dbReference type="GO" id="GO:0004318">
    <property type="term" value="F:enoyl-[acyl-carrier-protein] reductase (NADH) activity"/>
    <property type="evidence" value="ECO:0007669"/>
    <property type="project" value="UniProtKB-UniRule"/>
</dbReference>
<protein>
    <recommendedName>
        <fullName evidence="9">Enoyl-[acyl-carrier-protein] reductase [NADH]</fullName>
        <shortName evidence="9">ENR</shortName>
        <ecNumber evidence="9">1.3.1.9</ecNumber>
    </recommendedName>
</protein>
<feature type="binding site" evidence="9">
    <location>
        <position position="229"/>
    </location>
    <ligand>
        <name>substrate</name>
    </ligand>
</feature>
<dbReference type="Gene3D" id="3.40.50.720">
    <property type="entry name" value="NAD(P)-binding Rossmann-like Domain"/>
    <property type="match status" value="1"/>
</dbReference>
<reference evidence="13 14" key="1">
    <citation type="submission" date="2018-04" db="EMBL/GenBank/DDBJ databases">
        <title>Thalassorhabdus spongiae gen. nov., sp. nov., isolated from a marine sponge in South-West Iceland.</title>
        <authorList>
            <person name="Knobloch S."/>
            <person name="Daussin A."/>
            <person name="Johannsson R."/>
            <person name="Marteinsson V.T."/>
        </authorList>
    </citation>
    <scope>NUCLEOTIDE SEQUENCE [LARGE SCALE GENOMIC DNA]</scope>
    <source>
        <strain evidence="13 14">Hp12</strain>
    </source>
</reference>
<keyword evidence="4 9" id="KW-0560">Oxidoreductase</keyword>
<keyword evidence="2 9" id="KW-0444">Lipid biosynthesis</keyword>
<dbReference type="RefSeq" id="WP_116689076.1">
    <property type="nucleotide sequence ID" value="NZ_CAWNYD010000015.1"/>
</dbReference>